<geneLocation type="plasmid" evidence="2 3">
    <name>pKNR</name>
</geneLocation>
<dbReference type="EMBL" id="AP011118">
    <property type="protein sequence ID" value="BAH56189.1"/>
    <property type="molecule type" value="Genomic_DNA"/>
</dbReference>
<feature type="compositionally biased region" description="Basic and acidic residues" evidence="1">
    <location>
        <begin position="39"/>
        <end position="53"/>
    </location>
</feature>
<reference evidence="2 3" key="1">
    <citation type="submission" date="2009-03" db="EMBL/GenBank/DDBJ databases">
        <title>Comparison of the complete genome sequences of Rhodococcus erythropolis PR4 and Rhodococcus opacus B4.</title>
        <authorList>
            <person name="Takarada H."/>
            <person name="Sekine M."/>
            <person name="Hosoyama A."/>
            <person name="Yamada R."/>
            <person name="Fujisawa T."/>
            <person name="Omata S."/>
            <person name="Shimizu A."/>
            <person name="Tsukatani N."/>
            <person name="Tanikawa S."/>
            <person name="Fujita N."/>
            <person name="Harayama S."/>
        </authorList>
    </citation>
    <scope>NUCLEOTIDE SEQUENCE [LARGE SCALE GENOMIC DNA]</scope>
    <source>
        <strain evidence="2 3">B4</strain>
        <plasmid evidence="2 3">pKNR</plasmid>
    </source>
</reference>
<feature type="region of interest" description="Disordered" evidence="1">
    <location>
        <begin position="121"/>
        <end position="140"/>
    </location>
</feature>
<feature type="compositionally biased region" description="Basic residues" evidence="1">
    <location>
        <begin position="19"/>
        <end position="38"/>
    </location>
</feature>
<proteinExistence type="predicted"/>
<evidence type="ECO:0000313" key="3">
    <source>
        <dbReference type="Proteomes" id="UP000002212"/>
    </source>
</evidence>
<dbReference type="PATRIC" id="fig|632772.20.peg.7674"/>
<dbReference type="HOGENOM" id="CLU_1833652_0_0_11"/>
<organism evidence="2 3">
    <name type="scientific">Rhodococcus opacus (strain B4)</name>
    <dbReference type="NCBI Taxonomy" id="632772"/>
    <lineage>
        <taxon>Bacteria</taxon>
        <taxon>Bacillati</taxon>
        <taxon>Actinomycetota</taxon>
        <taxon>Actinomycetes</taxon>
        <taxon>Mycobacteriales</taxon>
        <taxon>Nocardiaceae</taxon>
        <taxon>Rhodococcus</taxon>
    </lineage>
</organism>
<name>C1BEE9_RHOOB</name>
<gene>
    <name evidence="2" type="ordered locus">ROP_pKNR-00970</name>
</gene>
<accession>C1BEE9</accession>
<dbReference type="RefSeq" id="WP_012691914.1">
    <property type="nucleotide sequence ID" value="NC_012523.1"/>
</dbReference>
<feature type="compositionally biased region" description="Basic and acidic residues" evidence="1">
    <location>
        <begin position="7"/>
        <end position="18"/>
    </location>
</feature>
<dbReference type="AlphaFoldDB" id="C1BEE9"/>
<evidence type="ECO:0000256" key="1">
    <source>
        <dbReference type="SAM" id="MobiDB-lite"/>
    </source>
</evidence>
<dbReference type="Proteomes" id="UP000002212">
    <property type="component" value="Plasmid pKNR"/>
</dbReference>
<sequence length="140" mass="15901">MPHHLPHGPDHHGPDHYGPHHHGPHHHGPHHHGPHHPPHGPDHHGHGWLEHDSRVMTREEFGRELEALGKLIAENPEFTFKGVLVSMPEQVTNETVFERNHHGEFVFRVHAAWEEYGANRIPSSDQVPKFGTPQRDAGKA</sequence>
<protein>
    <submittedName>
        <fullName evidence="2">Uncharacterized protein</fullName>
    </submittedName>
</protein>
<keyword evidence="2" id="KW-0614">Plasmid</keyword>
<feature type="region of interest" description="Disordered" evidence="1">
    <location>
        <begin position="1"/>
        <end position="53"/>
    </location>
</feature>
<dbReference type="KEGG" id="rop:ROP_pKNR-00970"/>
<evidence type="ECO:0000313" key="2">
    <source>
        <dbReference type="EMBL" id="BAH56189.1"/>
    </source>
</evidence>